<dbReference type="InterPro" id="IPR008969">
    <property type="entry name" value="CarboxyPept-like_regulatory"/>
</dbReference>
<dbReference type="KEGG" id="cbae:COR50_14285"/>
<dbReference type="SUPFAM" id="SSF56935">
    <property type="entry name" value="Porins"/>
    <property type="match status" value="1"/>
</dbReference>
<dbReference type="Gene3D" id="2.60.40.1120">
    <property type="entry name" value="Carboxypeptidase-like, regulatory domain"/>
    <property type="match status" value="1"/>
</dbReference>
<comment type="subcellular location">
    <subcellularLocation>
        <location evidence="1 7">Cell outer membrane</location>
        <topology evidence="1 7">Multi-pass membrane protein</topology>
    </subcellularLocation>
</comment>
<keyword evidence="5 7" id="KW-0472">Membrane</keyword>
<dbReference type="Pfam" id="PF07715">
    <property type="entry name" value="Plug"/>
    <property type="match status" value="1"/>
</dbReference>
<keyword evidence="4 7" id="KW-0812">Transmembrane</keyword>
<dbReference type="InterPro" id="IPR037066">
    <property type="entry name" value="Plug_dom_sf"/>
</dbReference>
<evidence type="ECO:0000259" key="9">
    <source>
        <dbReference type="Pfam" id="PF07715"/>
    </source>
</evidence>
<name>A0A291QW94_9BACT</name>
<dbReference type="InterPro" id="IPR023997">
    <property type="entry name" value="TonB-dep_OMP_SusC/RagA_CS"/>
</dbReference>
<evidence type="ECO:0000256" key="3">
    <source>
        <dbReference type="ARBA" id="ARBA00022452"/>
    </source>
</evidence>
<evidence type="ECO:0000259" key="8">
    <source>
        <dbReference type="Pfam" id="PF07660"/>
    </source>
</evidence>
<evidence type="ECO:0000256" key="2">
    <source>
        <dbReference type="ARBA" id="ARBA00022448"/>
    </source>
</evidence>
<dbReference type="PROSITE" id="PS52016">
    <property type="entry name" value="TONB_DEPENDENT_REC_3"/>
    <property type="match status" value="1"/>
</dbReference>
<dbReference type="SUPFAM" id="SSF49464">
    <property type="entry name" value="Carboxypeptidase regulatory domain-like"/>
    <property type="match status" value="1"/>
</dbReference>
<evidence type="ECO:0000256" key="6">
    <source>
        <dbReference type="ARBA" id="ARBA00023237"/>
    </source>
</evidence>
<dbReference type="InterPro" id="IPR039426">
    <property type="entry name" value="TonB-dep_rcpt-like"/>
</dbReference>
<dbReference type="InterPro" id="IPR011662">
    <property type="entry name" value="Secretin/TonB_short_N"/>
</dbReference>
<keyword evidence="6 7" id="KW-0998">Cell outer membrane</keyword>
<proteinExistence type="inferred from homology"/>
<dbReference type="AlphaFoldDB" id="A0A291QW94"/>
<comment type="similarity">
    <text evidence="7">Belongs to the TonB-dependent receptor family.</text>
</comment>
<dbReference type="Gene3D" id="2.170.130.10">
    <property type="entry name" value="TonB-dependent receptor, plug domain"/>
    <property type="match status" value="1"/>
</dbReference>
<dbReference type="EMBL" id="CP023777">
    <property type="protein sequence ID" value="ATL48236.1"/>
    <property type="molecule type" value="Genomic_DNA"/>
</dbReference>
<gene>
    <name evidence="10" type="ORF">COR50_14285</name>
</gene>
<dbReference type="GO" id="GO:0009279">
    <property type="term" value="C:cell outer membrane"/>
    <property type="evidence" value="ECO:0007669"/>
    <property type="project" value="UniProtKB-SubCell"/>
</dbReference>
<dbReference type="Pfam" id="PF13715">
    <property type="entry name" value="CarbopepD_reg_2"/>
    <property type="match status" value="1"/>
</dbReference>
<dbReference type="NCBIfam" id="TIGR04056">
    <property type="entry name" value="OMP_RagA_SusC"/>
    <property type="match status" value="1"/>
</dbReference>
<evidence type="ECO:0000256" key="5">
    <source>
        <dbReference type="ARBA" id="ARBA00023136"/>
    </source>
</evidence>
<dbReference type="NCBIfam" id="TIGR04057">
    <property type="entry name" value="SusC_RagA_signa"/>
    <property type="match status" value="1"/>
</dbReference>
<organism evidence="10 11">
    <name type="scientific">Chitinophaga caeni</name>
    <dbReference type="NCBI Taxonomy" id="2029983"/>
    <lineage>
        <taxon>Bacteria</taxon>
        <taxon>Pseudomonadati</taxon>
        <taxon>Bacteroidota</taxon>
        <taxon>Chitinophagia</taxon>
        <taxon>Chitinophagales</taxon>
        <taxon>Chitinophagaceae</taxon>
        <taxon>Chitinophaga</taxon>
    </lineage>
</organism>
<dbReference type="InterPro" id="IPR023996">
    <property type="entry name" value="TonB-dep_OMP_SusC/RagA"/>
</dbReference>
<protein>
    <submittedName>
        <fullName evidence="10">Uncharacterized protein</fullName>
    </submittedName>
</protein>
<evidence type="ECO:0000256" key="4">
    <source>
        <dbReference type="ARBA" id="ARBA00022692"/>
    </source>
</evidence>
<feature type="domain" description="Secretin/TonB short N-terminal" evidence="8">
    <location>
        <begin position="56"/>
        <end position="106"/>
    </location>
</feature>
<dbReference type="Gene3D" id="2.40.170.20">
    <property type="entry name" value="TonB-dependent receptor, beta-barrel domain"/>
    <property type="match status" value="1"/>
</dbReference>
<reference evidence="10 11" key="1">
    <citation type="submission" date="2017-10" db="EMBL/GenBank/DDBJ databases">
        <title>Paenichitinophaga pekingensis gen. nov., sp. nov., isolated from activated sludge.</title>
        <authorList>
            <person name="Jin D."/>
            <person name="Kong X."/>
            <person name="Deng Y."/>
            <person name="Bai Z."/>
        </authorList>
    </citation>
    <scope>NUCLEOTIDE SEQUENCE [LARGE SCALE GENOMIC DNA]</scope>
    <source>
        <strain evidence="10 11">13</strain>
    </source>
</reference>
<feature type="domain" description="TonB-dependent receptor plug" evidence="9">
    <location>
        <begin position="230"/>
        <end position="335"/>
    </location>
</feature>
<dbReference type="InterPro" id="IPR036942">
    <property type="entry name" value="Beta-barrel_TonB_sf"/>
</dbReference>
<keyword evidence="2 7" id="KW-0813">Transport</keyword>
<evidence type="ECO:0000313" key="10">
    <source>
        <dbReference type="EMBL" id="ATL48236.1"/>
    </source>
</evidence>
<keyword evidence="11" id="KW-1185">Reference proteome</keyword>
<keyword evidence="3 7" id="KW-1134">Transmembrane beta strand</keyword>
<dbReference type="Pfam" id="PF07660">
    <property type="entry name" value="STN"/>
    <property type="match status" value="1"/>
</dbReference>
<sequence length="1192" mass="132178">MPFIAKMLRVMKLTTFVLLVFALHVNARAWSQTITFSGKNVSLETAFSAVEKQTGYVVFYDYRQIVGAKPISIDVKNLPLATFLNLCFKNQPFTYAIEDKTIVIAKDNKSILSSTLDKVLLAQPIDVTGKVVDDQGKPVVMATVIVKGTNTGTTTDSLGVFHLESIDQNATLIISALGIHRLEVAVKNRANLGVLKAKSRISDLDEINVTVNTGYQTLARERSAGSFAQADMDVVANRSTSMNIIQSLDGLIPGLVVNNAPNKNQFLIRGLATIGAPDLNGVGYYSGTSPQPLFVVDGLVMEDISAINPQDVKDITVLKDATAASIWGSRAANGVIVITTKKGTFNSKLRVNYDGFVSFKGKPDLGYLDMLNSRQYIDAAVDVFNTPGYAEQYPWSQVSVIGGGGSGIAPHELILYNQQRGLISAEQAQKSLDSLAAISNHGQINDLFYRNALLTNHTISLSGGSENYSFYGSLSYTNNVSNQPGDKNNTYKVNLRQDIKAAKFLRFHVITDLSTNSASSKRNRDIDYYFYPYQLFRDADGNNLSLPFLTGLSDSTLASLEARSRISLDYNPLDEFNYGYTKNDQLMARINAGATLDIAKGLRFEGNYGYIKGNNKQRQFESLQSFAVRKEIVTFTVAPDPNTTPKYYLPTNGGRLTTGNADQRNWTIRNQLVYDNTWDKHELKLLAGQEAQEQMSTSQTTVVRGFDEDLLTYGSVDYNTLTGLILNTVWPNYSIYGSTMSNDNFRSSEVISRFTSYYANMSYTFDRRYAINGSWRIDQSNLFGKDKAAQNKPVWSAGIRWNAYNEAFMQPVTWVDRLSLRLTYGITGNSPNPGVAASQDITSPSGSAFFPSNIGMRITTPGNGQLSWESTKTTNLGIDFAVLDSRLSGSVDLYYKKTDNLLGLIYPNSLTGWPAVVGNQGSLSNRGIELSLTSVNVRTRDFSWSTNLVFAYNKNKIIKLTSGAPFTTGAQQVNAIVKEGYPAFTLFAYNYAGLDETGAPLVELADGTITTDRLITTPEDLLYMGSTQPIWNGGFMNNFRYKNFRLSANMIYNMGHKMRWERNLTFGGQFQRNVSVDFLERWQQKGDELVTDIPPYITNANPNSGFANYDYFRKGSRNVLDASFIKLRDITLFYDLPKRLLSRVKVDGITFRAQVSNVMIWKANHQGIDPEFQGLVLPSEQNSLTLGAHVSF</sequence>
<dbReference type="Proteomes" id="UP000220133">
    <property type="component" value="Chromosome"/>
</dbReference>
<evidence type="ECO:0000313" key="11">
    <source>
        <dbReference type="Proteomes" id="UP000220133"/>
    </source>
</evidence>
<evidence type="ECO:0000256" key="7">
    <source>
        <dbReference type="PROSITE-ProRule" id="PRU01360"/>
    </source>
</evidence>
<dbReference type="InterPro" id="IPR012910">
    <property type="entry name" value="Plug_dom"/>
</dbReference>
<evidence type="ECO:0000256" key="1">
    <source>
        <dbReference type="ARBA" id="ARBA00004571"/>
    </source>
</evidence>
<accession>A0A291QW94</accession>